<feature type="compositionally biased region" description="Pro residues" evidence="4">
    <location>
        <begin position="1032"/>
        <end position="1047"/>
    </location>
</feature>
<organism evidence="5 6">
    <name type="scientific">Diacronema lutheri</name>
    <name type="common">Unicellular marine alga</name>
    <name type="synonym">Monochrysis lutheri</name>
    <dbReference type="NCBI Taxonomy" id="2081491"/>
    <lineage>
        <taxon>Eukaryota</taxon>
        <taxon>Haptista</taxon>
        <taxon>Haptophyta</taxon>
        <taxon>Pavlovophyceae</taxon>
        <taxon>Pavlovales</taxon>
        <taxon>Pavlovaceae</taxon>
        <taxon>Diacronema</taxon>
    </lineage>
</organism>
<dbReference type="PRINTS" id="PR00320">
    <property type="entry name" value="GPROTEINBRPT"/>
</dbReference>
<dbReference type="InterPro" id="IPR015943">
    <property type="entry name" value="WD40/YVTN_repeat-like_dom_sf"/>
</dbReference>
<dbReference type="Gene3D" id="2.130.10.10">
    <property type="entry name" value="YVTN repeat-like/Quinoprotein amine dehydrogenase"/>
    <property type="match status" value="3"/>
</dbReference>
<keyword evidence="6" id="KW-1185">Reference proteome</keyword>
<comment type="caution">
    <text evidence="5">The sequence shown here is derived from an EMBL/GenBank/DDBJ whole genome shotgun (WGS) entry which is preliminary data.</text>
</comment>
<reference evidence="5" key="1">
    <citation type="submission" date="2021-05" db="EMBL/GenBank/DDBJ databases">
        <title>The genome of the haptophyte Pavlova lutheri (Diacronema luteri, Pavlovales) - a model for lipid biosynthesis in eukaryotic algae.</title>
        <authorList>
            <person name="Hulatt C.J."/>
            <person name="Posewitz M.C."/>
        </authorList>
    </citation>
    <scope>NUCLEOTIDE SEQUENCE</scope>
    <source>
        <strain evidence="5">NIVA-4/92</strain>
    </source>
</reference>
<gene>
    <name evidence="5" type="ORF">KFE25_001064</name>
</gene>
<keyword evidence="2" id="KW-0677">Repeat</keyword>
<feature type="region of interest" description="Disordered" evidence="4">
    <location>
        <begin position="1032"/>
        <end position="1057"/>
    </location>
</feature>
<feature type="repeat" description="WD" evidence="3">
    <location>
        <begin position="651"/>
        <end position="686"/>
    </location>
</feature>
<dbReference type="SUPFAM" id="SSF50978">
    <property type="entry name" value="WD40 repeat-like"/>
    <property type="match status" value="1"/>
</dbReference>
<evidence type="ECO:0000256" key="2">
    <source>
        <dbReference type="ARBA" id="ARBA00022737"/>
    </source>
</evidence>
<evidence type="ECO:0000256" key="4">
    <source>
        <dbReference type="SAM" id="MobiDB-lite"/>
    </source>
</evidence>
<dbReference type="PROSITE" id="PS50082">
    <property type="entry name" value="WD_REPEATS_2"/>
    <property type="match status" value="3"/>
</dbReference>
<dbReference type="Proteomes" id="UP000751190">
    <property type="component" value="Unassembled WGS sequence"/>
</dbReference>
<keyword evidence="1 3" id="KW-0853">WD repeat</keyword>
<dbReference type="InterPro" id="IPR001680">
    <property type="entry name" value="WD40_rpt"/>
</dbReference>
<evidence type="ECO:0008006" key="7">
    <source>
        <dbReference type="Google" id="ProtNLM"/>
    </source>
</evidence>
<protein>
    <recommendedName>
        <fullName evidence="7">Peroxin-7</fullName>
    </recommendedName>
</protein>
<dbReference type="SMART" id="SM00320">
    <property type="entry name" value="WD40"/>
    <property type="match status" value="8"/>
</dbReference>
<dbReference type="PROSITE" id="PS00678">
    <property type="entry name" value="WD_REPEATS_1"/>
    <property type="match status" value="2"/>
</dbReference>
<feature type="repeat" description="WD" evidence="3">
    <location>
        <begin position="603"/>
        <end position="645"/>
    </location>
</feature>
<dbReference type="EMBL" id="JAGTXO010000025">
    <property type="protein sequence ID" value="KAG8461460.1"/>
    <property type="molecule type" value="Genomic_DNA"/>
</dbReference>
<dbReference type="OrthoDB" id="2161379at2759"/>
<dbReference type="InterPro" id="IPR011047">
    <property type="entry name" value="Quinoprotein_ADH-like_sf"/>
</dbReference>
<dbReference type="PANTHER" id="PTHR44464:SF1">
    <property type="entry name" value="WD REPEAT-CONTAINING PROTEIN 17"/>
    <property type="match status" value="1"/>
</dbReference>
<evidence type="ECO:0000256" key="1">
    <source>
        <dbReference type="ARBA" id="ARBA00022574"/>
    </source>
</evidence>
<dbReference type="OMA" id="GVFIWDI"/>
<sequence>MLLAQVSAAPAGCQVWSHNVLAAHGRRFAYIGTLSIYVYAADADGSYGLEKVLNGPDEVMGGVSWSPLDASRLVVTVADHLVVWDVDMGVEAQRIRVDGVYSVGWAAHSPHILASGVRQSAQGQLRFHDVRTGSSEVVHSMGATPTVLRWHRSMPRLAVGAASGQVALVVSTGVASLRGVTIAWQLSTRDKSPVTDLAWDPLSDSYLLCASAEGEILLIDAANAKAPVLQAFATPDAQPRAHTSIGWLPGVPGSFVSTSSMSVSAKVWNASLKAHSEVIRLDRASDDAVHALIFLRDSTRRALVSFRSGAVGVYDFEKRFWHFTASAGHTDTIFGAVFHPRSPDIFATASFDGTARIWELGALAGCSEPLSVATLHVEGVSSGGGHAVPHGTTAGATAVRGSNSALFDLGTIPKGTHLPGPNGRTALYAIAFEPTTGDRLAGGTGGGALIIWELATGRAIVAVQVSAGERTLYSVDWCAPDESVLPGGLIGCASADGHAYALDARGRRVFAAKQPSGAVGFSWCPTAPHVGAPAAAGGTADGAAGGVTIARFAVATVDGEVRVYDVARHDAPSVPAAGGAAPNLVAGGTTARVRVVEPPAFVLFGHSARAFSVVWSPLVRDRLLSGSDDRTARVWDVSAGASSADRCDAVLRGHSAHVRAVHWSAELPWLALTGGWDGQLAVWDVRGGGQLLCSRFEHTVDVYAISSHALRPFVFVSTSRDNTVRVWSAADALQPTVAAVALGAAGERLAPWALGKRAASGLPALSGSAPPPMGANAHALADGAAPLSGAGSEAARSLVAAAAASERGAPSVGSLLALTRFVMAPGAVGSFLNLVGAHAHGTDVPPDQLHVPVRAQLANAAATIEALRADGRSGVGAGGVGASARGARRQLVRHGVSRLALSASTGASSLSHAPVGGARVRRDERAALVEAHQLRLGRFREWCDAQAEAGNWAGALAAAPAVSAAYWAEVAVRYARHGLERGEPLEVVAPALLAAGGADVLVRELLARGQFNDAALIAAAAAAGAYPPAPPAPPAPAAAAAGPPPRDAPTARTDGAGGAAVSPLELSVVVRAAAAHLSAAEPIDAACAFLTLPAGTAGAVDAAIGCLLSAHQPELALATCALLAGAPELRAHAAWLVGMRCERHGAWELGAAALASAGGAQARLRALCARARLCAPPGRADDGAWLSAQHGVAPAVEQLSLADAAEQRGELAAAIAHAALAGRDGLARASALALAALRAGVAADEAAAAAAERAAGGDVAASAAGSSYRRAARGLCGALWDARDACRALPLDAVEPAVRARLLRLVAYAACADAAARGFAPVLPALYDAAVDGGTDGMAEGAGGAAPLARALRALALACADTIRSARGAFNSTARAEAAVRQMRAALPASVLRDGEGEDGAERTLGALADELAAAAVASAVSDGGWRASAAAATAAAAEQPSAGARAHDADPLAVPGHACVRAYGVTLPSSGHPRMNGVVSLFDGHRVRGEHVTLDDGLSAISASDAIMWATVHPYSPLGTGRLFNPF</sequence>
<dbReference type="InterPro" id="IPR036322">
    <property type="entry name" value="WD40_repeat_dom_sf"/>
</dbReference>
<accession>A0A8J5XEP2</accession>
<dbReference type="InterPro" id="IPR020472">
    <property type="entry name" value="WD40_PAC1"/>
</dbReference>
<proteinExistence type="predicted"/>
<dbReference type="PANTHER" id="PTHR44464">
    <property type="entry name" value="WD REPEAT-CONTAINING PROTEIN 17"/>
    <property type="match status" value="1"/>
</dbReference>
<dbReference type="Pfam" id="PF00400">
    <property type="entry name" value="WD40"/>
    <property type="match status" value="4"/>
</dbReference>
<evidence type="ECO:0000313" key="6">
    <source>
        <dbReference type="Proteomes" id="UP000751190"/>
    </source>
</evidence>
<evidence type="ECO:0000256" key="3">
    <source>
        <dbReference type="PROSITE-ProRule" id="PRU00221"/>
    </source>
</evidence>
<dbReference type="SUPFAM" id="SSF50998">
    <property type="entry name" value="Quinoprotein alcohol dehydrogenase-like"/>
    <property type="match status" value="1"/>
</dbReference>
<dbReference type="PROSITE" id="PS50294">
    <property type="entry name" value="WD_REPEATS_REGION"/>
    <property type="match status" value="3"/>
</dbReference>
<feature type="repeat" description="WD" evidence="3">
    <location>
        <begin position="326"/>
        <end position="360"/>
    </location>
</feature>
<dbReference type="InterPro" id="IPR019775">
    <property type="entry name" value="WD40_repeat_CS"/>
</dbReference>
<evidence type="ECO:0000313" key="5">
    <source>
        <dbReference type="EMBL" id="KAG8461460.1"/>
    </source>
</evidence>
<name>A0A8J5XEP2_DIALT</name>